<name>A0A6I9RTE1_ELAGV</name>
<accession>A0A6I9RTE1</accession>
<proteinExistence type="predicted"/>
<dbReference type="GO" id="GO:0005737">
    <property type="term" value="C:cytoplasm"/>
    <property type="evidence" value="ECO:0007669"/>
    <property type="project" value="TreeGrafter"/>
</dbReference>
<dbReference type="InterPro" id="IPR013087">
    <property type="entry name" value="Znf_C2H2_type"/>
</dbReference>
<dbReference type="RefSeq" id="XP_073100807.1">
    <property type="nucleotide sequence ID" value="XM_073244706.1"/>
</dbReference>
<dbReference type="FunFam" id="1.25.40.90:FF:000023">
    <property type="entry name" value="polyadenylation and cleavage factor homolog 4"/>
    <property type="match status" value="1"/>
</dbReference>
<dbReference type="GO" id="GO:0006369">
    <property type="term" value="P:termination of RNA polymerase II transcription"/>
    <property type="evidence" value="ECO:0007669"/>
    <property type="project" value="InterPro"/>
</dbReference>
<feature type="region of interest" description="Disordered" evidence="2">
    <location>
        <begin position="196"/>
        <end position="224"/>
    </location>
</feature>
<feature type="compositionally biased region" description="Polar residues" evidence="2">
    <location>
        <begin position="385"/>
        <end position="400"/>
    </location>
</feature>
<sequence>MEDEGLSSSRGNPRFPQGDRPPRPAPVAEPQPPPGRSLPTILDRFRAMLRERDEELREAIGEDPPPPPTAGEIVRLYEELLSELTFNSKPIITELTIIAGQHPQLAEGIADAICARVLEVPLDQKLPSLYLLDSIVKNIGREYVRYFAARLPKVFCEAYNQVHPSQYPAMRHLFGTWSQVFPLSVLRKIEDELQFSPSKNSQSSGITSMRQSESPSPRPSHGIHVNPKYLEARHLFKHSTTMRAVESHDKAHMTDFDGEQMEGNASEGLKGWSGGSPKFHDIEHARGVSSSLQVYGQKSSLQCNEYDIDHPEVLPSRRGIVRTGSPLTAATRATSIVEVEGPTRHSKSKFSRFSPPPIIGPRKSVSPPTDRFSRRTSPRRVLKRTSPSHSEAGRGTNQNGRFERSWPCDDATEQVKSSMAFSLNSGYAKQHSRDLIDAYGNCRGKSTSLEKLPKVQRLDVNGIASEAATRKWKNSEEEEYVWEDMSPTLSDRSRRKSQPPLGPSTGNLSIRGGLTRPDASLLEHDFGRHSWPGQAQLPAIDDPAYTVEDRIHFFGNAHGSMNRKYLDGIVNQHKLLADSQGSHHTHEPRKLPYMFPQSSQQSLSPRLRGRASQMPVAASGITPSIGNKLPNLYENTPDMEVAFQTLSSSHSDPFNVDTSTLERYLPQRPHSPPHAPTVWPPVHKSQPLPLLPVPPNQKQCKSPFDFLEANKPLLNQGPESSFYFSQHQNDTADRKNLNSNKLLQVPYQQPGLALENRQSHERGTTMQIQAQEAHRGLIPSAPAQLSSHLVAQPLNHVQSSGQGVAMVSVLPNPLSRLPSSVAMNNMPDTSLLVDASILPPLPPGPPPASSQMGPVSQNAGSVVSSSPASAFSGLISSLMAQGLISLNPPAPSQDCVGVEFNAELLKVRRESAINALYTDLPRQCTTCGLRFKRQEEHSSHMDWHVTKNRISKYRKQKPSRRWFVSAKEWLSGAEALGNDVVPGFLPTEAVTEKKEDKEMAVPADENQTVCALCGEPFEDFYSDDTEEWMYKGAVYLNAPEGYSEGLDRSQLGPIVHAKCRSESTEGSGQA</sequence>
<dbReference type="Proteomes" id="UP000504607">
    <property type="component" value="Chromosome 10"/>
</dbReference>
<keyword evidence="4" id="KW-1185">Reference proteome</keyword>
<evidence type="ECO:0000313" key="5">
    <source>
        <dbReference type="RefSeq" id="XP_010931817.2"/>
    </source>
</evidence>
<dbReference type="Pfam" id="PF04818">
    <property type="entry name" value="CID"/>
    <property type="match status" value="1"/>
</dbReference>
<dbReference type="InParanoid" id="A0A6I9RTE1"/>
<feature type="region of interest" description="Disordered" evidence="2">
    <location>
        <begin position="1"/>
        <end position="40"/>
    </location>
</feature>
<dbReference type="PROSITE" id="PS00028">
    <property type="entry name" value="ZINC_FINGER_C2H2_1"/>
    <property type="match status" value="1"/>
</dbReference>
<evidence type="ECO:0000256" key="1">
    <source>
        <dbReference type="ARBA" id="ARBA00022664"/>
    </source>
</evidence>
<dbReference type="KEGG" id="egu:105052638"/>
<feature type="compositionally biased region" description="Polar residues" evidence="2">
    <location>
        <begin position="1"/>
        <end position="11"/>
    </location>
</feature>
<gene>
    <name evidence="5" type="primary">LOC105052638</name>
</gene>
<keyword evidence="1" id="KW-0507">mRNA processing</keyword>
<dbReference type="GO" id="GO:0000993">
    <property type="term" value="F:RNA polymerase II complex binding"/>
    <property type="evidence" value="ECO:0007669"/>
    <property type="project" value="InterPro"/>
</dbReference>
<dbReference type="PANTHER" id="PTHR15921">
    <property type="entry name" value="PRE-MRNA CLEAVAGE COMPLEX II"/>
    <property type="match status" value="1"/>
</dbReference>
<dbReference type="CDD" id="cd16982">
    <property type="entry name" value="CID_Pcf11"/>
    <property type="match status" value="1"/>
</dbReference>
<dbReference type="Gene3D" id="1.25.40.90">
    <property type="match status" value="1"/>
</dbReference>
<feature type="domain" description="CID" evidence="3">
    <location>
        <begin position="69"/>
        <end position="197"/>
    </location>
</feature>
<dbReference type="SUPFAM" id="SSF48464">
    <property type="entry name" value="ENTH/VHS domain"/>
    <property type="match status" value="1"/>
</dbReference>
<feature type="compositionally biased region" description="Basic residues" evidence="2">
    <location>
        <begin position="374"/>
        <end position="383"/>
    </location>
</feature>
<feature type="region of interest" description="Disordered" evidence="2">
    <location>
        <begin position="339"/>
        <end position="405"/>
    </location>
</feature>
<dbReference type="RefSeq" id="XP_010931817.2">
    <property type="nucleotide sequence ID" value="XM_010933515.3"/>
</dbReference>
<evidence type="ECO:0000256" key="2">
    <source>
        <dbReference type="SAM" id="MobiDB-lite"/>
    </source>
</evidence>
<dbReference type="InterPro" id="IPR047415">
    <property type="entry name" value="Pcf11_CID"/>
</dbReference>
<dbReference type="InterPro" id="IPR008942">
    <property type="entry name" value="ENTH_VHS"/>
</dbReference>
<dbReference type="PROSITE" id="PS51391">
    <property type="entry name" value="CID"/>
    <property type="match status" value="1"/>
</dbReference>
<protein>
    <submittedName>
        <fullName evidence="5">LOW QUALITY PROTEIN: polyadenylation and cleavage factor homolog 4</fullName>
    </submittedName>
</protein>
<dbReference type="OrthoDB" id="2129491at2759"/>
<dbReference type="GO" id="GO:0005849">
    <property type="term" value="C:mRNA cleavage factor complex"/>
    <property type="evidence" value="ECO:0007669"/>
    <property type="project" value="TreeGrafter"/>
</dbReference>
<dbReference type="GeneID" id="105052638"/>
<dbReference type="AlphaFoldDB" id="A0A6I9RTE1"/>
<evidence type="ECO:0000313" key="4">
    <source>
        <dbReference type="Proteomes" id="UP000504607"/>
    </source>
</evidence>
<dbReference type="GO" id="GO:0003729">
    <property type="term" value="F:mRNA binding"/>
    <property type="evidence" value="ECO:0007669"/>
    <property type="project" value="InterPro"/>
</dbReference>
<dbReference type="GO" id="GO:0031124">
    <property type="term" value="P:mRNA 3'-end processing"/>
    <property type="evidence" value="ECO:0007669"/>
    <property type="project" value="InterPro"/>
</dbReference>
<dbReference type="InterPro" id="IPR006569">
    <property type="entry name" value="CID_dom"/>
</dbReference>
<dbReference type="PANTHER" id="PTHR15921:SF12">
    <property type="entry name" value="POLYADENYLATION AND CLEAVAGE FACTOR HOMOLOG 4"/>
    <property type="match status" value="1"/>
</dbReference>
<evidence type="ECO:0000259" key="3">
    <source>
        <dbReference type="PROSITE" id="PS51391"/>
    </source>
</evidence>
<feature type="compositionally biased region" description="Polar residues" evidence="2">
    <location>
        <begin position="849"/>
        <end position="858"/>
    </location>
</feature>
<dbReference type="InterPro" id="IPR045154">
    <property type="entry name" value="PCF11-like"/>
</dbReference>
<dbReference type="SMART" id="SM00582">
    <property type="entry name" value="RPR"/>
    <property type="match status" value="1"/>
</dbReference>
<feature type="region of interest" description="Disordered" evidence="2">
    <location>
        <begin position="841"/>
        <end position="860"/>
    </location>
</feature>
<organism evidence="4 5">
    <name type="scientific">Elaeis guineensis var. tenera</name>
    <name type="common">Oil palm</name>
    <dbReference type="NCBI Taxonomy" id="51953"/>
    <lineage>
        <taxon>Eukaryota</taxon>
        <taxon>Viridiplantae</taxon>
        <taxon>Streptophyta</taxon>
        <taxon>Embryophyta</taxon>
        <taxon>Tracheophyta</taxon>
        <taxon>Spermatophyta</taxon>
        <taxon>Magnoliopsida</taxon>
        <taxon>Liliopsida</taxon>
        <taxon>Arecaceae</taxon>
        <taxon>Arecoideae</taxon>
        <taxon>Cocoseae</taxon>
        <taxon>Elaeidinae</taxon>
        <taxon>Elaeis</taxon>
    </lineage>
</organism>
<dbReference type="FunCoup" id="A0A6I9RTE1">
    <property type="interactions" value="988"/>
</dbReference>
<feature type="compositionally biased region" description="Polar residues" evidence="2">
    <location>
        <begin position="196"/>
        <end position="215"/>
    </location>
</feature>
<reference evidence="5" key="1">
    <citation type="submission" date="2025-08" db="UniProtKB">
        <authorList>
            <consortium name="RefSeq"/>
        </authorList>
    </citation>
    <scope>IDENTIFICATION</scope>
</reference>
<dbReference type="Pfam" id="PF23228">
    <property type="entry name" value="zf_PCFS4"/>
    <property type="match status" value="1"/>
</dbReference>
<dbReference type="InterPro" id="IPR057242">
    <property type="entry name" value="PCFS4-like"/>
</dbReference>
<feature type="region of interest" description="Disordered" evidence="2">
    <location>
        <begin position="468"/>
        <end position="514"/>
    </location>
</feature>
<feature type="compositionally biased region" description="Pro residues" evidence="2">
    <location>
        <begin position="23"/>
        <end position="36"/>
    </location>
</feature>